<name>A0A934VEU1_9BACT</name>
<dbReference type="Pfam" id="PF01074">
    <property type="entry name" value="Glyco_hydro_38N"/>
    <property type="match status" value="1"/>
</dbReference>
<dbReference type="CDD" id="cd10789">
    <property type="entry name" value="GH38N_AMII_ER_cytosolic"/>
    <property type="match status" value="1"/>
</dbReference>
<dbReference type="Pfam" id="PF09261">
    <property type="entry name" value="Alpha-mann_mid"/>
    <property type="match status" value="1"/>
</dbReference>
<keyword evidence="2" id="KW-0326">Glycosidase</keyword>
<dbReference type="SUPFAM" id="SSF88713">
    <property type="entry name" value="Glycoside hydrolase/deacetylase"/>
    <property type="match status" value="1"/>
</dbReference>
<dbReference type="GO" id="GO:0009313">
    <property type="term" value="P:oligosaccharide catabolic process"/>
    <property type="evidence" value="ECO:0007669"/>
    <property type="project" value="TreeGrafter"/>
</dbReference>
<dbReference type="PANTHER" id="PTHR46017">
    <property type="entry name" value="ALPHA-MANNOSIDASE 2C1"/>
    <property type="match status" value="1"/>
</dbReference>
<evidence type="ECO:0000259" key="3">
    <source>
        <dbReference type="SMART" id="SM00872"/>
    </source>
</evidence>
<organism evidence="4 5">
    <name type="scientific">Haloferula rosea</name>
    <dbReference type="NCBI Taxonomy" id="490093"/>
    <lineage>
        <taxon>Bacteria</taxon>
        <taxon>Pseudomonadati</taxon>
        <taxon>Verrucomicrobiota</taxon>
        <taxon>Verrucomicrobiia</taxon>
        <taxon>Verrucomicrobiales</taxon>
        <taxon>Verrucomicrobiaceae</taxon>
        <taxon>Haloferula</taxon>
    </lineage>
</organism>
<feature type="domain" description="Glycoside hydrolase family 38 central" evidence="3">
    <location>
        <begin position="265"/>
        <end position="343"/>
    </location>
</feature>
<keyword evidence="5" id="KW-1185">Reference proteome</keyword>
<sequence>MVVHLIANAHLDPIWLWNWQAGVDEALATFRSAVDRCHEYPEFRYTRGESWLYQWVEELDPGLFNEVRALIESGRWSIAGGQLIQPDANLPTAAGWKKQIELGQRYFKDRFGVSPRIGYNVDTFGHPATLPDILCDVGYRGYVFHRPNESQVKLPAQTFRWRGSGGSEILGFRIAPAYVTRSDDLEGQIDLSVKAADPALGHTMMFYGLGNHGGGPTKANIEWLLKHQNSFGDVELRFSTVDEFYSAAEAKRDLVPIVDYELQKTFPGCYSVMHDVKQVQHRTERLLEQAEELAHAFCTGSKSTHDSIERINTAWHDLAFTQFHDILAGTSVPSSYVSTRHMQGRAGIIGEEEIVRISRRHARANLPCEDVQRLVILNGSDHSFDGHVECEPFIDFDDWGTRWFADEEGNPVPYQLITSEPNTGPMMHRAVLPLEVSAKGSRVLKLLDAAEGEIPPPVDPVRLQGLCLSNGKLSAELSPNGIRSLKWNGKEFLGKEGISLQLREDQGDTWVFHNTAFEEALAGNLTDLEWTLEDEGPIRARMFADQTLGDSKIRIAVTVYEGKPEVHINLHVVFSERHKLLQLPIHLQAYPNTWNSGLAGGHVTRKPGVDEMPFCGWDSVQMPGASLSLHTPDTYSSRLDGDTWQFTLLRSPLMAWTGDSELKPAFSRRFSDQGWHDFHFILRFDESFDPTRCEHSSAHQAKPPVLFDHYVGMNRPAWGNAPPRRLWTPDIPHARSLGFMKHLDTIADEGRNWEESPD</sequence>
<keyword evidence="1" id="KW-0378">Hydrolase</keyword>
<dbReference type="SUPFAM" id="SSF88688">
    <property type="entry name" value="Families 57/38 glycoside transferase middle domain"/>
    <property type="match status" value="1"/>
</dbReference>
<evidence type="ECO:0000313" key="5">
    <source>
        <dbReference type="Proteomes" id="UP000658278"/>
    </source>
</evidence>
<dbReference type="GO" id="GO:0004559">
    <property type="term" value="F:alpha-mannosidase activity"/>
    <property type="evidence" value="ECO:0007669"/>
    <property type="project" value="InterPro"/>
</dbReference>
<gene>
    <name evidence="4" type="ORF">JIN81_02500</name>
</gene>
<dbReference type="RefSeq" id="WP_200275981.1">
    <property type="nucleotide sequence ID" value="NZ_JAENII010000002.1"/>
</dbReference>
<reference evidence="4" key="1">
    <citation type="submission" date="2021-01" db="EMBL/GenBank/DDBJ databases">
        <title>Modified the classification status of verrucomicrobia.</title>
        <authorList>
            <person name="Feng X."/>
        </authorList>
    </citation>
    <scope>NUCLEOTIDE SEQUENCE</scope>
    <source>
        <strain evidence="4">KCTC 22201</strain>
    </source>
</reference>
<dbReference type="PANTHER" id="PTHR46017:SF1">
    <property type="entry name" value="ALPHA-MANNOSIDASE 2C1"/>
    <property type="match status" value="1"/>
</dbReference>
<dbReference type="EMBL" id="JAENII010000002">
    <property type="protein sequence ID" value="MBK1825875.1"/>
    <property type="molecule type" value="Genomic_DNA"/>
</dbReference>
<dbReference type="InterPro" id="IPR011330">
    <property type="entry name" value="Glyco_hydro/deAcase_b/a-brl"/>
</dbReference>
<dbReference type="Gene3D" id="2.70.98.30">
    <property type="entry name" value="Golgi alpha-mannosidase II, domain 4"/>
    <property type="match status" value="1"/>
</dbReference>
<evidence type="ECO:0000256" key="2">
    <source>
        <dbReference type="ARBA" id="ARBA00023295"/>
    </source>
</evidence>
<comment type="caution">
    <text evidence="4">The sequence shown here is derived from an EMBL/GenBank/DDBJ whole genome shotgun (WGS) entry which is preliminary data.</text>
</comment>
<dbReference type="InterPro" id="IPR000602">
    <property type="entry name" value="Glyco_hydro_38_N"/>
</dbReference>
<evidence type="ECO:0000313" key="4">
    <source>
        <dbReference type="EMBL" id="MBK1825875.1"/>
    </source>
</evidence>
<dbReference type="GO" id="GO:0006013">
    <property type="term" value="P:mannose metabolic process"/>
    <property type="evidence" value="ECO:0007669"/>
    <property type="project" value="InterPro"/>
</dbReference>
<evidence type="ECO:0000256" key="1">
    <source>
        <dbReference type="ARBA" id="ARBA00022801"/>
    </source>
</evidence>
<dbReference type="Gene3D" id="3.20.110.10">
    <property type="entry name" value="Glycoside hydrolase 38, N terminal domain"/>
    <property type="match status" value="1"/>
</dbReference>
<dbReference type="InterPro" id="IPR015341">
    <property type="entry name" value="Glyco_hydro_38_cen"/>
</dbReference>
<dbReference type="Pfam" id="PF07748">
    <property type="entry name" value="Glyco_hydro_38C"/>
    <property type="match status" value="1"/>
</dbReference>
<proteinExistence type="predicted"/>
<dbReference type="InterPro" id="IPR037094">
    <property type="entry name" value="Glyco_hydro_38_cen_sf"/>
</dbReference>
<dbReference type="InterPro" id="IPR011682">
    <property type="entry name" value="Glyco_hydro_38_C"/>
</dbReference>
<dbReference type="Proteomes" id="UP000658278">
    <property type="component" value="Unassembled WGS sequence"/>
</dbReference>
<dbReference type="SMART" id="SM00872">
    <property type="entry name" value="Alpha-mann_mid"/>
    <property type="match status" value="1"/>
</dbReference>
<dbReference type="AlphaFoldDB" id="A0A934VEU1"/>
<protein>
    <recommendedName>
        <fullName evidence="3">Glycoside hydrolase family 38 central domain-containing protein</fullName>
    </recommendedName>
</protein>
<accession>A0A934VEU1</accession>
<dbReference type="InterPro" id="IPR027291">
    <property type="entry name" value="Glyco_hydro_38_N_sf"/>
</dbReference>
<dbReference type="InterPro" id="IPR028995">
    <property type="entry name" value="Glyco_hydro_57/38_cen_sf"/>
</dbReference>
<dbReference type="Gene3D" id="1.20.1270.50">
    <property type="entry name" value="Glycoside hydrolase family 38, central domain"/>
    <property type="match status" value="1"/>
</dbReference>